<gene>
    <name evidence="3" type="ORF">LtaPh_0809800</name>
</gene>
<feature type="region of interest" description="Disordered" evidence="2">
    <location>
        <begin position="423"/>
        <end position="499"/>
    </location>
</feature>
<dbReference type="EMBL" id="BLBS01000009">
    <property type="protein sequence ID" value="GET86231.1"/>
    <property type="molecule type" value="Genomic_DNA"/>
</dbReference>
<feature type="coiled-coil region" evidence="1">
    <location>
        <begin position="235"/>
        <end position="262"/>
    </location>
</feature>
<evidence type="ECO:0000313" key="4">
    <source>
        <dbReference type="Proteomes" id="UP000419144"/>
    </source>
</evidence>
<accession>A0A640KAQ8</accession>
<dbReference type="AlphaFoldDB" id="A0A640KAQ8"/>
<feature type="compositionally biased region" description="Acidic residues" evidence="2">
    <location>
        <begin position="465"/>
        <end position="479"/>
    </location>
</feature>
<dbReference type="VEuPathDB" id="TriTrypDB:LtaPh_0809800"/>
<reference evidence="3" key="1">
    <citation type="submission" date="2019-11" db="EMBL/GenBank/DDBJ databases">
        <title>Leishmania tarentolae CDS.</title>
        <authorList>
            <person name="Goto Y."/>
            <person name="Yamagishi J."/>
        </authorList>
    </citation>
    <scope>NUCLEOTIDE SEQUENCE [LARGE SCALE GENOMIC DNA]</scope>
    <source>
        <strain evidence="3">Parrot Tar II</strain>
    </source>
</reference>
<comment type="caution">
    <text evidence="3">The sequence shown here is derived from an EMBL/GenBank/DDBJ whole genome shotgun (WGS) entry which is preliminary data.</text>
</comment>
<keyword evidence="4" id="KW-1185">Reference proteome</keyword>
<protein>
    <submittedName>
        <fullName evidence="3">Uncharacterized protein</fullName>
    </submittedName>
</protein>
<keyword evidence="1" id="KW-0175">Coiled coil</keyword>
<evidence type="ECO:0000256" key="1">
    <source>
        <dbReference type="SAM" id="Coils"/>
    </source>
</evidence>
<dbReference type="OrthoDB" id="273553at2759"/>
<feature type="region of interest" description="Disordered" evidence="2">
    <location>
        <begin position="270"/>
        <end position="292"/>
    </location>
</feature>
<feature type="compositionally biased region" description="Polar residues" evidence="2">
    <location>
        <begin position="480"/>
        <end position="490"/>
    </location>
</feature>
<evidence type="ECO:0000313" key="3">
    <source>
        <dbReference type="EMBL" id="GET86231.1"/>
    </source>
</evidence>
<name>A0A640KAQ8_LEITA</name>
<proteinExistence type="predicted"/>
<evidence type="ECO:0000256" key="2">
    <source>
        <dbReference type="SAM" id="MobiDB-lite"/>
    </source>
</evidence>
<feature type="compositionally biased region" description="Low complexity" evidence="2">
    <location>
        <begin position="426"/>
        <end position="462"/>
    </location>
</feature>
<dbReference type="Proteomes" id="UP000419144">
    <property type="component" value="Unassembled WGS sequence"/>
</dbReference>
<organism evidence="3 4">
    <name type="scientific">Leishmania tarentolae</name>
    <name type="common">Sauroleishmania tarentolae</name>
    <dbReference type="NCBI Taxonomy" id="5689"/>
    <lineage>
        <taxon>Eukaryota</taxon>
        <taxon>Discoba</taxon>
        <taxon>Euglenozoa</taxon>
        <taxon>Kinetoplastea</taxon>
        <taxon>Metakinetoplastina</taxon>
        <taxon>Trypanosomatida</taxon>
        <taxon>Trypanosomatidae</taxon>
        <taxon>Leishmaniinae</taxon>
        <taxon>Leishmania</taxon>
        <taxon>lizard Leishmania</taxon>
    </lineage>
</organism>
<sequence length="515" mass="54901">MWKAEENIFACTRPARLDTQYSSAGACTTAPPSQALPPPRWFHIPGSGARDAQESPEGLVTSTHLSSSLLLQRSSLVDDRGTAGACAPELGCGWRDADRNCWSIAGSSPARQQPLPSASHGGTCTHDTRSLGSVLRHLDVRGTPVTSADDTSPTEVSRLLRHYRDENARLREQLKAKELHEAHIMARLEEASHKCAQMQLAWQRVGGDTLGALPQSADGNVDTVPRVCSPDGRAEETVQSRLAQKEAEVHELQGRVKAYREALQRSRAHAALSAEERRAVPKPATCSTGSSATASVSPTSLHVLLLQSLNTADYLVKVFNALQHCHCARHGDAHGSSSDCCRRSLHDCKLRCLQAAMKGSPISAELLELEDGPENDTATANMETAVAVREELLYCEAVAVRLAASLLSREKFADNDCAPVGTTTTAASPSEEAASPLPLSAPGSPAALGGAEPVAVAKAAVAEIHDDDDERSAGEEEGSTGENGRHNTVLQVAAAREPRRRLARCRPDVGDCEVQ</sequence>